<name>A0A5P1EED2_ASPOF</name>
<accession>A0A5P1EED2</accession>
<dbReference type="Proteomes" id="UP000243459">
    <property type="component" value="Chromosome 7"/>
</dbReference>
<evidence type="ECO:0000256" key="2">
    <source>
        <dbReference type="ARBA" id="ARBA00025743"/>
    </source>
</evidence>
<dbReference type="PROSITE" id="PS50404">
    <property type="entry name" value="GST_NTER"/>
    <property type="match status" value="1"/>
</dbReference>
<evidence type="ECO:0000313" key="7">
    <source>
        <dbReference type="Proteomes" id="UP000243459"/>
    </source>
</evidence>
<evidence type="ECO:0000256" key="1">
    <source>
        <dbReference type="ARBA" id="ARBA00022679"/>
    </source>
</evidence>
<evidence type="ECO:0000256" key="4">
    <source>
        <dbReference type="RuleBase" id="RU369102"/>
    </source>
</evidence>
<sequence>MAKEEVKILGAWSSPFVMRPRIALNLKGVKYEFLEEVLGAKSELLLKLNPVYKKIPVMIHNEKTVNESMIIVVGDAQDARLVSFSHAVILLNNCGLVIM</sequence>
<keyword evidence="4" id="KW-0963">Cytoplasm</keyword>
<dbReference type="EC" id="2.5.1.18" evidence="4"/>
<evidence type="ECO:0000256" key="3">
    <source>
        <dbReference type="ARBA" id="ARBA00047960"/>
    </source>
</evidence>
<keyword evidence="7" id="KW-1185">Reference proteome</keyword>
<comment type="function">
    <text evidence="4">Is involved in the conjugation of reduced glutathione to a wide number of exogenous and endogenous hydrophobic electrophiles.</text>
</comment>
<dbReference type="InterPro" id="IPR004045">
    <property type="entry name" value="Glutathione_S-Trfase_N"/>
</dbReference>
<evidence type="ECO:0000259" key="5">
    <source>
        <dbReference type="PROSITE" id="PS50404"/>
    </source>
</evidence>
<dbReference type="Pfam" id="PF02798">
    <property type="entry name" value="GST_N"/>
    <property type="match status" value="1"/>
</dbReference>
<proteinExistence type="inferred from homology"/>
<evidence type="ECO:0000313" key="6">
    <source>
        <dbReference type="EMBL" id="ONK63179.1"/>
    </source>
</evidence>
<comment type="subcellular location">
    <subcellularLocation>
        <location evidence="4">Cytoplasm</location>
        <location evidence="4">Cytosol</location>
    </subcellularLocation>
</comment>
<dbReference type="CDD" id="cd03058">
    <property type="entry name" value="GST_N_Tau"/>
    <property type="match status" value="1"/>
</dbReference>
<feature type="domain" description="GST N-terminal" evidence="5">
    <location>
        <begin position="4"/>
        <end position="83"/>
    </location>
</feature>
<organism evidence="6 7">
    <name type="scientific">Asparagus officinalis</name>
    <name type="common">Garden asparagus</name>
    <dbReference type="NCBI Taxonomy" id="4686"/>
    <lineage>
        <taxon>Eukaryota</taxon>
        <taxon>Viridiplantae</taxon>
        <taxon>Streptophyta</taxon>
        <taxon>Embryophyta</taxon>
        <taxon>Tracheophyta</taxon>
        <taxon>Spermatophyta</taxon>
        <taxon>Magnoliopsida</taxon>
        <taxon>Liliopsida</taxon>
        <taxon>Asparagales</taxon>
        <taxon>Asparagaceae</taxon>
        <taxon>Asparagoideae</taxon>
        <taxon>Asparagus</taxon>
    </lineage>
</organism>
<dbReference type="AlphaFoldDB" id="A0A5P1EED2"/>
<dbReference type="SUPFAM" id="SSF52833">
    <property type="entry name" value="Thioredoxin-like"/>
    <property type="match status" value="1"/>
</dbReference>
<dbReference type="PANTHER" id="PTHR11260:SF615">
    <property type="entry name" value="GLUTATHIONE S-TRANSFERASE U17"/>
    <property type="match status" value="1"/>
</dbReference>
<dbReference type="PANTHER" id="PTHR11260">
    <property type="entry name" value="GLUTATHIONE S-TRANSFERASE, GST, SUPERFAMILY, GST DOMAIN CONTAINING"/>
    <property type="match status" value="1"/>
</dbReference>
<comment type="catalytic activity">
    <reaction evidence="3 4">
        <text>RX + glutathione = an S-substituted glutathione + a halide anion + H(+)</text>
        <dbReference type="Rhea" id="RHEA:16437"/>
        <dbReference type="ChEBI" id="CHEBI:15378"/>
        <dbReference type="ChEBI" id="CHEBI:16042"/>
        <dbReference type="ChEBI" id="CHEBI:17792"/>
        <dbReference type="ChEBI" id="CHEBI:57925"/>
        <dbReference type="ChEBI" id="CHEBI:90779"/>
        <dbReference type="EC" id="2.5.1.18"/>
    </reaction>
</comment>
<dbReference type="EMBL" id="CM007387">
    <property type="protein sequence ID" value="ONK63179.1"/>
    <property type="molecule type" value="Genomic_DNA"/>
</dbReference>
<dbReference type="InterPro" id="IPR036249">
    <property type="entry name" value="Thioredoxin-like_sf"/>
</dbReference>
<dbReference type="OMA" id="TNAEQHI"/>
<keyword evidence="1 4" id="KW-0808">Transferase</keyword>
<dbReference type="Gene3D" id="3.40.30.10">
    <property type="entry name" value="Glutaredoxin"/>
    <property type="match status" value="1"/>
</dbReference>
<comment type="similarity">
    <text evidence="2">Belongs to the GST superfamily. Tau family.</text>
</comment>
<dbReference type="FunFam" id="3.40.30.10:FF:000044">
    <property type="entry name" value="Glutathione S-transferase GSTU6"/>
    <property type="match status" value="1"/>
</dbReference>
<dbReference type="Gramene" id="ONK63179">
    <property type="protein sequence ID" value="ONK63179"/>
    <property type="gene ID" value="A4U43_C07F12220"/>
</dbReference>
<dbReference type="GO" id="GO:0006749">
    <property type="term" value="P:glutathione metabolic process"/>
    <property type="evidence" value="ECO:0007669"/>
    <property type="project" value="TreeGrafter"/>
</dbReference>
<dbReference type="GO" id="GO:0005829">
    <property type="term" value="C:cytosol"/>
    <property type="evidence" value="ECO:0007669"/>
    <property type="project" value="UniProtKB-SubCell"/>
</dbReference>
<dbReference type="GO" id="GO:0004364">
    <property type="term" value="F:glutathione transferase activity"/>
    <property type="evidence" value="ECO:0007669"/>
    <property type="project" value="UniProtKB-UniRule"/>
</dbReference>
<dbReference type="InterPro" id="IPR045073">
    <property type="entry name" value="Omega/Tau-like"/>
</dbReference>
<protein>
    <recommendedName>
        <fullName evidence="4">Glutathione S-transferase</fullName>
        <ecNumber evidence="4">2.5.1.18</ecNumber>
    </recommendedName>
</protein>
<gene>
    <name evidence="6" type="ORF">A4U43_C07F12220</name>
</gene>
<reference evidence="7" key="1">
    <citation type="journal article" date="2017" name="Nat. Commun.">
        <title>The asparagus genome sheds light on the origin and evolution of a young Y chromosome.</title>
        <authorList>
            <person name="Harkess A."/>
            <person name="Zhou J."/>
            <person name="Xu C."/>
            <person name="Bowers J.E."/>
            <person name="Van der Hulst R."/>
            <person name="Ayyampalayam S."/>
            <person name="Mercati F."/>
            <person name="Riccardi P."/>
            <person name="McKain M.R."/>
            <person name="Kakrana A."/>
            <person name="Tang H."/>
            <person name="Ray J."/>
            <person name="Groenendijk J."/>
            <person name="Arikit S."/>
            <person name="Mathioni S.M."/>
            <person name="Nakano M."/>
            <person name="Shan H."/>
            <person name="Telgmann-Rauber A."/>
            <person name="Kanno A."/>
            <person name="Yue Z."/>
            <person name="Chen H."/>
            <person name="Li W."/>
            <person name="Chen Y."/>
            <person name="Xu X."/>
            <person name="Zhang Y."/>
            <person name="Luo S."/>
            <person name="Chen H."/>
            <person name="Gao J."/>
            <person name="Mao Z."/>
            <person name="Pires J.C."/>
            <person name="Luo M."/>
            <person name="Kudrna D."/>
            <person name="Wing R.A."/>
            <person name="Meyers B.C."/>
            <person name="Yi K."/>
            <person name="Kong H."/>
            <person name="Lavrijsen P."/>
            <person name="Sunseri F."/>
            <person name="Falavigna A."/>
            <person name="Ye Y."/>
            <person name="Leebens-Mack J.H."/>
            <person name="Chen G."/>
        </authorList>
    </citation>
    <scope>NUCLEOTIDE SEQUENCE [LARGE SCALE GENOMIC DNA]</scope>
    <source>
        <strain evidence="7">cv. DH0086</strain>
    </source>
</reference>